<name>A0A0H3ZNY8_9VIBR</name>
<dbReference type="AlphaFoldDB" id="A0A0H3ZNY8"/>
<accession>A0A0H3ZNY8</accession>
<organism evidence="1">
    <name type="scientific">Vibrio sp. FF_482</name>
    <dbReference type="NCBI Taxonomy" id="1652836"/>
    <lineage>
        <taxon>Bacteria</taxon>
        <taxon>Pseudomonadati</taxon>
        <taxon>Pseudomonadota</taxon>
        <taxon>Gammaproteobacteria</taxon>
        <taxon>Vibrionales</taxon>
        <taxon>Vibrionaceae</taxon>
        <taxon>Vibrio</taxon>
    </lineage>
</organism>
<protein>
    <submittedName>
        <fullName evidence="1">Uncharacterized protein</fullName>
    </submittedName>
</protein>
<reference evidence="1" key="1">
    <citation type="journal article" date="2015" name="MBio">
        <title>Eco-Evolutionary Dynamics of Episomes among Ecologically Cohesive Bacterial Populations.</title>
        <authorList>
            <person name="Xue H."/>
            <person name="Cordero O.X."/>
            <person name="Camas F.M."/>
            <person name="Trimble W."/>
            <person name="Meyer F."/>
            <person name="Guglielmini J."/>
            <person name="Rocha E.P."/>
            <person name="Polz M.F."/>
        </authorList>
    </citation>
    <scope>NUCLEOTIDE SEQUENCE</scope>
    <source>
        <strain evidence="1">FF_482</strain>
    </source>
</reference>
<proteinExistence type="predicted"/>
<sequence length="121" mass="13247">MIRAVTLDRTALFALVLRNRGFVLTDSGDSHTGEEVVIDWPDPSTLSCVCWRLSYAGMRAETGLHRPPWRSACTIVLSLEAILSSHFVADDIEAIAGLTASILGQDCDLKRTGIIIHELLL</sequence>
<dbReference type="EMBL" id="KP795556">
    <property type="protein sequence ID" value="AKN37920.1"/>
    <property type="molecule type" value="Genomic_DNA"/>
</dbReference>
<evidence type="ECO:0000313" key="1">
    <source>
        <dbReference type="EMBL" id="AKN37920.1"/>
    </source>
</evidence>